<dbReference type="PANTHER" id="PTHR45180:SF1">
    <property type="entry name" value="OS01G0307686 PROTEIN"/>
    <property type="match status" value="1"/>
</dbReference>
<keyword evidence="2" id="KW-0808">Transferase</keyword>
<dbReference type="InterPro" id="IPR029063">
    <property type="entry name" value="SAM-dependent_MTases_sf"/>
</dbReference>
<organism evidence="2 3">
    <name type="scientific">Cinnamomum micranthum f. kanehirae</name>
    <dbReference type="NCBI Taxonomy" id="337451"/>
    <lineage>
        <taxon>Eukaryota</taxon>
        <taxon>Viridiplantae</taxon>
        <taxon>Streptophyta</taxon>
        <taxon>Embryophyta</taxon>
        <taxon>Tracheophyta</taxon>
        <taxon>Spermatophyta</taxon>
        <taxon>Magnoliopsida</taxon>
        <taxon>Magnoliidae</taxon>
        <taxon>Laurales</taxon>
        <taxon>Lauraceae</taxon>
        <taxon>Cinnamomum</taxon>
    </lineage>
</organism>
<name>A0A443N810_9MAGN</name>
<comment type="caution">
    <text evidence="2">The sequence shown here is derived from an EMBL/GenBank/DDBJ whole genome shotgun (WGS) entry which is preliminary data.</text>
</comment>
<dbReference type="GO" id="GO:0008757">
    <property type="term" value="F:S-adenosylmethionine-dependent methyltransferase activity"/>
    <property type="evidence" value="ECO:0007669"/>
    <property type="project" value="InterPro"/>
</dbReference>
<keyword evidence="3" id="KW-1185">Reference proteome</keyword>
<evidence type="ECO:0000313" key="3">
    <source>
        <dbReference type="Proteomes" id="UP000283530"/>
    </source>
</evidence>
<keyword evidence="2" id="KW-0489">Methyltransferase</keyword>
<dbReference type="Proteomes" id="UP000283530">
    <property type="component" value="Unassembled WGS sequence"/>
</dbReference>
<dbReference type="PANTHER" id="PTHR45180">
    <property type="entry name" value="OS01G0307686 PROTEIN"/>
    <property type="match status" value="1"/>
</dbReference>
<feature type="domain" description="Methyltransferase type 11" evidence="1">
    <location>
        <begin position="39"/>
        <end position="134"/>
    </location>
</feature>
<evidence type="ECO:0000313" key="2">
    <source>
        <dbReference type="EMBL" id="RWR74672.1"/>
    </source>
</evidence>
<dbReference type="Gene3D" id="3.40.50.150">
    <property type="entry name" value="Vaccinia Virus protein VP39"/>
    <property type="match status" value="2"/>
</dbReference>
<sequence>MAGLFHKQAKLYAATRPGYPTELFHFISSKTPNHQLAWDVGTGSGQAAVTLAGIYKNVVATDTSMKQLSFASKLPNIRYQHTPPTMSIPELERNIAPQGTVDLVTVAQAFHWFDHPAFFEQVRWILRRPNGVLAVWCYINPRVDESIDAVFNGYYAKSAPFWDRARRLVEQEYRSIDFPFEPVEGTDHTGPFEFEEKKLMNLDAYLTYLRSSSAYQTAKEKGVELLGDELIKDFENAWGEDIESPRLLAGIYKNVVATDASMKQLSFASKLPNIRYQHTPPTMSIPELERNIAPQGTVDLVTVAQAFHWFDHPAFFEQVRWILRRPNGVLAVWCYINPRVDESIDAVFNGYYAKSAPFWDRARRLVEQEYRSIDFPFEPVEGTDHTGPFEFEEKMLMNLDAFLMYLRSSSAYQTAKEKGVELLGDELIKEFENAWGEDKENPKVVRYPIFLRIGRVV</sequence>
<dbReference type="CDD" id="cd02440">
    <property type="entry name" value="AdoMet_MTases"/>
    <property type="match status" value="1"/>
</dbReference>
<evidence type="ECO:0000259" key="1">
    <source>
        <dbReference type="Pfam" id="PF08241"/>
    </source>
</evidence>
<dbReference type="Pfam" id="PF08241">
    <property type="entry name" value="Methyltransf_11"/>
    <property type="match status" value="1"/>
</dbReference>
<reference evidence="2 3" key="1">
    <citation type="journal article" date="2019" name="Nat. Plants">
        <title>Stout camphor tree genome fills gaps in understanding of flowering plant genome evolution.</title>
        <authorList>
            <person name="Chaw S.M."/>
            <person name="Liu Y.C."/>
            <person name="Wu Y.W."/>
            <person name="Wang H.Y."/>
            <person name="Lin C.I."/>
            <person name="Wu C.S."/>
            <person name="Ke H.M."/>
            <person name="Chang L.Y."/>
            <person name="Hsu C.Y."/>
            <person name="Yang H.T."/>
            <person name="Sudianto E."/>
            <person name="Hsu M.H."/>
            <person name="Wu K.P."/>
            <person name="Wang L.N."/>
            <person name="Leebens-Mack J.H."/>
            <person name="Tsai I.J."/>
        </authorList>
    </citation>
    <scope>NUCLEOTIDE SEQUENCE [LARGE SCALE GENOMIC DNA]</scope>
    <source>
        <strain evidence="3">cv. Chaw 1501</strain>
        <tissue evidence="2">Young leaves</tissue>
    </source>
</reference>
<dbReference type="OrthoDB" id="10027013at2759"/>
<dbReference type="EMBL" id="QPKB01000001">
    <property type="protein sequence ID" value="RWR74672.1"/>
    <property type="molecule type" value="Genomic_DNA"/>
</dbReference>
<dbReference type="SUPFAM" id="SSF53335">
    <property type="entry name" value="S-adenosyl-L-methionine-dependent methyltransferases"/>
    <property type="match status" value="2"/>
</dbReference>
<accession>A0A443N810</accession>
<dbReference type="AlphaFoldDB" id="A0A443N810"/>
<dbReference type="GO" id="GO:0032259">
    <property type="term" value="P:methylation"/>
    <property type="evidence" value="ECO:0007669"/>
    <property type="project" value="UniProtKB-KW"/>
</dbReference>
<dbReference type="STRING" id="337451.A0A443N810"/>
<gene>
    <name evidence="2" type="ORF">CKAN_00301200</name>
</gene>
<proteinExistence type="predicted"/>
<protein>
    <submittedName>
        <fullName evidence="2">Putative methyltransferase DDB_G0268948</fullName>
    </submittedName>
</protein>
<dbReference type="InterPro" id="IPR013216">
    <property type="entry name" value="Methyltransf_11"/>
</dbReference>